<dbReference type="InterPro" id="IPR003439">
    <property type="entry name" value="ABC_transporter-like_ATP-bd"/>
</dbReference>
<dbReference type="Pfam" id="PF00005">
    <property type="entry name" value="ABC_tran"/>
    <property type="match status" value="1"/>
</dbReference>
<dbReference type="AlphaFoldDB" id="A0AAW2DAY9"/>
<accession>A0AAW2DAY9</accession>
<name>A0AAW2DAY9_9ROSI</name>
<dbReference type="GO" id="GO:0016887">
    <property type="term" value="F:ATP hydrolysis activity"/>
    <property type="evidence" value="ECO:0007669"/>
    <property type="project" value="InterPro"/>
</dbReference>
<organism evidence="3 4">
    <name type="scientific">Lithocarpus litseifolius</name>
    <dbReference type="NCBI Taxonomy" id="425828"/>
    <lineage>
        <taxon>Eukaryota</taxon>
        <taxon>Viridiplantae</taxon>
        <taxon>Streptophyta</taxon>
        <taxon>Embryophyta</taxon>
        <taxon>Tracheophyta</taxon>
        <taxon>Spermatophyta</taxon>
        <taxon>Magnoliopsida</taxon>
        <taxon>eudicotyledons</taxon>
        <taxon>Gunneridae</taxon>
        <taxon>Pentapetalae</taxon>
        <taxon>rosids</taxon>
        <taxon>fabids</taxon>
        <taxon>Fagales</taxon>
        <taxon>Fagaceae</taxon>
        <taxon>Lithocarpus</taxon>
    </lineage>
</organism>
<feature type="compositionally biased region" description="Polar residues" evidence="1">
    <location>
        <begin position="93"/>
        <end position="102"/>
    </location>
</feature>
<feature type="domain" description="ABC transporter" evidence="2">
    <location>
        <begin position="207"/>
        <end position="436"/>
    </location>
</feature>
<dbReference type="SUPFAM" id="SSF52540">
    <property type="entry name" value="P-loop containing nucleoside triphosphate hydrolases"/>
    <property type="match status" value="1"/>
</dbReference>
<feature type="region of interest" description="Disordered" evidence="1">
    <location>
        <begin position="77"/>
        <end position="146"/>
    </location>
</feature>
<reference evidence="3 4" key="1">
    <citation type="submission" date="2024-01" db="EMBL/GenBank/DDBJ databases">
        <title>A telomere-to-telomere, gap-free genome of sweet tea (Lithocarpus litseifolius).</title>
        <authorList>
            <person name="Zhou J."/>
        </authorList>
    </citation>
    <scope>NUCLEOTIDE SEQUENCE [LARGE SCALE GENOMIC DNA]</scope>
    <source>
        <strain evidence="3">Zhou-2022a</strain>
        <tissue evidence="3">Leaf</tissue>
    </source>
</reference>
<dbReference type="PROSITE" id="PS50893">
    <property type="entry name" value="ABC_TRANSPORTER_2"/>
    <property type="match status" value="1"/>
</dbReference>
<comment type="caution">
    <text evidence="3">The sequence shown here is derived from an EMBL/GenBank/DDBJ whole genome shotgun (WGS) entry which is preliminary data.</text>
</comment>
<dbReference type="Proteomes" id="UP001459277">
    <property type="component" value="Unassembled WGS sequence"/>
</dbReference>
<evidence type="ECO:0000313" key="3">
    <source>
        <dbReference type="EMBL" id="KAL0006316.1"/>
    </source>
</evidence>
<dbReference type="InterPro" id="IPR027417">
    <property type="entry name" value="P-loop_NTPase"/>
</dbReference>
<evidence type="ECO:0000259" key="2">
    <source>
        <dbReference type="PROSITE" id="PS50893"/>
    </source>
</evidence>
<protein>
    <recommendedName>
        <fullName evidence="2">ABC transporter domain-containing protein</fullName>
    </recommendedName>
</protein>
<evidence type="ECO:0000256" key="1">
    <source>
        <dbReference type="SAM" id="MobiDB-lite"/>
    </source>
</evidence>
<dbReference type="GO" id="GO:0005524">
    <property type="term" value="F:ATP binding"/>
    <property type="evidence" value="ECO:0007669"/>
    <property type="project" value="InterPro"/>
</dbReference>
<dbReference type="PANTHER" id="PTHR48040:SF47">
    <property type="entry name" value="ABC TRANSPORTER DOMAIN-CONTAINING PROTEIN"/>
    <property type="match status" value="1"/>
</dbReference>
<dbReference type="Gene3D" id="3.40.50.300">
    <property type="entry name" value="P-loop containing nucleotide triphosphate hydrolases"/>
    <property type="match status" value="1"/>
</dbReference>
<gene>
    <name evidence="3" type="ORF">SO802_013877</name>
</gene>
<evidence type="ECO:0000313" key="4">
    <source>
        <dbReference type="Proteomes" id="UP001459277"/>
    </source>
</evidence>
<dbReference type="EMBL" id="JAZDWU010000004">
    <property type="protein sequence ID" value="KAL0006316.1"/>
    <property type="molecule type" value="Genomic_DNA"/>
</dbReference>
<sequence>MKDEESRRIVAIKAFKVAEKRIKENEVKLVESEKGRKSAEAAVDNVERQGKSQRLPEIEEALRAKVSGEAENIYYPPTIRAPSSIASPDEAASTVSSPTNEAPSKDPHPSSNPKETVELATQVDKANKDIKDMPKDSSKEGTGSHNKELVLGTLPIPAKEWAAIERLPTFEWLRSSLFDNNGDVGGTDNKGKRVIDVTKLGAQERHLFIEKLIKHIEHDNLHLLRKIKNRIDKETTLLDVLAGRKTSGYIERQIKIGGYPKVQETFARVSGYCEQTDIHSPQITVEESVIFSAWLRLSPHIDAKTKAEFVNEFLDTTELDGIKDALVGKPGVTGLSNEQRKRLTIAVELVANPSIIFMDEPTTGLDARAAAIVMRAVKNAADTGRTIVCTIHQPSIDIFEAFDELILLKTGGHLIYSGQQGEHSSSILEYFESIPGVPKIRNNYKPAAWMLDVTSTSAEAKLGKDFALKYRESALYE</sequence>
<feature type="compositionally biased region" description="Basic and acidic residues" evidence="1">
    <location>
        <begin position="125"/>
        <end position="139"/>
    </location>
</feature>
<proteinExistence type="predicted"/>
<keyword evidence="4" id="KW-1185">Reference proteome</keyword>
<dbReference type="PANTHER" id="PTHR48040">
    <property type="entry name" value="PLEIOTROPIC DRUG RESISTANCE PROTEIN 1-LIKE ISOFORM X1"/>
    <property type="match status" value="1"/>
</dbReference>
<dbReference type="FunFam" id="3.40.50.300:FF:002615">
    <property type="entry name" value="ABC transporter"/>
    <property type="match status" value="1"/>
</dbReference>